<dbReference type="EMBL" id="JBBHLI010000002">
    <property type="protein sequence ID" value="MEK9500189.1"/>
    <property type="molecule type" value="Genomic_DNA"/>
</dbReference>
<dbReference type="InterPro" id="IPR047817">
    <property type="entry name" value="ABC2_TM_bact-type"/>
</dbReference>
<organism evidence="10 11">
    <name type="scientific">Gaopeijia maritima</name>
    <dbReference type="NCBI Taxonomy" id="3119007"/>
    <lineage>
        <taxon>Bacteria</taxon>
        <taxon>Pseudomonadati</taxon>
        <taxon>Gemmatimonadota</taxon>
        <taxon>Longimicrobiia</taxon>
        <taxon>Gaopeijiales</taxon>
        <taxon>Gaopeijiaceae</taxon>
        <taxon>Gaopeijia</taxon>
    </lineage>
</organism>
<feature type="transmembrane region" description="Helical" evidence="8">
    <location>
        <begin position="176"/>
        <end position="199"/>
    </location>
</feature>
<keyword evidence="7 8" id="KW-0472">Membrane</keyword>
<dbReference type="Proteomes" id="UP001484239">
    <property type="component" value="Unassembled WGS sequence"/>
</dbReference>
<dbReference type="InterPro" id="IPR013525">
    <property type="entry name" value="ABC2_TM"/>
</dbReference>
<keyword evidence="3" id="KW-0813">Transport</keyword>
<dbReference type="PANTHER" id="PTHR30294">
    <property type="entry name" value="MEMBRANE COMPONENT OF ABC TRANSPORTER YHHJ-RELATED"/>
    <property type="match status" value="1"/>
</dbReference>
<evidence type="ECO:0000256" key="8">
    <source>
        <dbReference type="SAM" id="Phobius"/>
    </source>
</evidence>
<evidence type="ECO:0000256" key="5">
    <source>
        <dbReference type="ARBA" id="ARBA00022692"/>
    </source>
</evidence>
<keyword evidence="11" id="KW-1185">Reference proteome</keyword>
<feature type="domain" description="ABC transmembrane type-2" evidence="9">
    <location>
        <begin position="130"/>
        <end position="369"/>
    </location>
</feature>
<evidence type="ECO:0000256" key="6">
    <source>
        <dbReference type="ARBA" id="ARBA00022989"/>
    </source>
</evidence>
<feature type="transmembrane region" description="Helical" evidence="8">
    <location>
        <begin position="21"/>
        <end position="42"/>
    </location>
</feature>
<evidence type="ECO:0000256" key="7">
    <source>
        <dbReference type="ARBA" id="ARBA00023136"/>
    </source>
</evidence>
<keyword evidence="4" id="KW-1003">Cell membrane</keyword>
<dbReference type="PROSITE" id="PS51012">
    <property type="entry name" value="ABC_TM2"/>
    <property type="match status" value="1"/>
</dbReference>
<evidence type="ECO:0000259" key="9">
    <source>
        <dbReference type="PROSITE" id="PS51012"/>
    </source>
</evidence>
<feature type="transmembrane region" description="Helical" evidence="8">
    <location>
        <begin position="225"/>
        <end position="247"/>
    </location>
</feature>
<dbReference type="RefSeq" id="WP_405275399.1">
    <property type="nucleotide sequence ID" value="NZ_CP144380.1"/>
</dbReference>
<keyword evidence="6 8" id="KW-1133">Transmembrane helix</keyword>
<evidence type="ECO:0000313" key="11">
    <source>
        <dbReference type="Proteomes" id="UP001484239"/>
    </source>
</evidence>
<gene>
    <name evidence="10" type="ORF">WI372_04310</name>
</gene>
<proteinExistence type="inferred from homology"/>
<feature type="transmembrane region" description="Helical" evidence="8">
    <location>
        <begin position="344"/>
        <end position="366"/>
    </location>
</feature>
<accession>A0ABU9E628</accession>
<evidence type="ECO:0000256" key="1">
    <source>
        <dbReference type="ARBA" id="ARBA00004651"/>
    </source>
</evidence>
<comment type="caution">
    <text evidence="10">The sequence shown here is derived from an EMBL/GenBank/DDBJ whole genome shotgun (WGS) entry which is preliminary data.</text>
</comment>
<evidence type="ECO:0000256" key="2">
    <source>
        <dbReference type="ARBA" id="ARBA00007783"/>
    </source>
</evidence>
<dbReference type="PANTHER" id="PTHR30294:SF29">
    <property type="entry name" value="MULTIDRUG ABC TRANSPORTER PERMEASE YBHS-RELATED"/>
    <property type="match status" value="1"/>
</dbReference>
<evidence type="ECO:0000256" key="4">
    <source>
        <dbReference type="ARBA" id="ARBA00022475"/>
    </source>
</evidence>
<dbReference type="InterPro" id="IPR051449">
    <property type="entry name" value="ABC-2_transporter_component"/>
</dbReference>
<feature type="transmembrane region" description="Helical" evidence="8">
    <location>
        <begin position="259"/>
        <end position="280"/>
    </location>
</feature>
<feature type="transmembrane region" description="Helical" evidence="8">
    <location>
        <begin position="292"/>
        <end position="311"/>
    </location>
</feature>
<name>A0ABU9E628_9BACT</name>
<reference evidence="10 11" key="1">
    <citation type="submission" date="2024-02" db="EMBL/GenBank/DDBJ databases">
        <title>A novel Gemmatimonadota bacterium.</title>
        <authorList>
            <person name="Du Z.-J."/>
            <person name="Ye Y.-Q."/>
        </authorList>
    </citation>
    <scope>NUCLEOTIDE SEQUENCE [LARGE SCALE GENOMIC DNA]</scope>
    <source>
        <strain evidence="10 11">DH-20</strain>
    </source>
</reference>
<evidence type="ECO:0000256" key="3">
    <source>
        <dbReference type="ARBA" id="ARBA00022448"/>
    </source>
</evidence>
<protein>
    <submittedName>
        <fullName evidence="10">ABC transporter permease</fullName>
    </submittedName>
</protein>
<dbReference type="Gene3D" id="3.40.1710.10">
    <property type="entry name" value="abc type-2 transporter like domain"/>
    <property type="match status" value="1"/>
</dbReference>
<comment type="subcellular location">
    <subcellularLocation>
        <location evidence="1">Cell membrane</location>
        <topology evidence="1">Multi-pass membrane protein</topology>
    </subcellularLocation>
</comment>
<keyword evidence="5 8" id="KW-0812">Transmembrane</keyword>
<evidence type="ECO:0000313" key="10">
    <source>
        <dbReference type="EMBL" id="MEK9500189.1"/>
    </source>
</evidence>
<comment type="similarity">
    <text evidence="2">Belongs to the ABC-2 integral membrane protein family.</text>
</comment>
<sequence>MRISRLRAIARKEWIQLRRDPRSMILAFALPLILLVFFGYAITWDVDDIGIALVDHDRTPTSRQLAETLVASGLFTIAAHPDTEREADHLLTRGQVKGIVVVPAGFTAELTGGRAARLQMLVDGSDANTATIALNYAEAIVSRFARGVLLQGRRVELPVEADTRIWYNPTLASRNMIVPGLIAVIMSIIAAMLTALTIAREWERGTMEQLASTPVTRLEVVLGKLLPYLAIGLFDVAVTVTAGMLLFGTPLNGSTVELAGFTLLFLTGALGLGIFISAAVKSQVLATQIAMVATYLPAVLLSGFLFDIASMPPVLRGFTYLIPARYFVTVTRGIFLKGVGLEVLWPQALFMAGFAVVGLALATRAFRKEIDA</sequence>
<dbReference type="Pfam" id="PF12698">
    <property type="entry name" value="ABC2_membrane_3"/>
    <property type="match status" value="1"/>
</dbReference>